<feature type="region of interest" description="Disordered" evidence="1">
    <location>
        <begin position="343"/>
        <end position="364"/>
    </location>
</feature>
<keyword evidence="4" id="KW-1185">Reference proteome</keyword>
<dbReference type="EMBL" id="BAABHK010000001">
    <property type="protein sequence ID" value="GAA4621357.1"/>
    <property type="molecule type" value="Genomic_DNA"/>
</dbReference>
<organism evidence="3 4">
    <name type="scientific">Actinoallomurus vinaceus</name>
    <dbReference type="NCBI Taxonomy" id="1080074"/>
    <lineage>
        <taxon>Bacteria</taxon>
        <taxon>Bacillati</taxon>
        <taxon>Actinomycetota</taxon>
        <taxon>Actinomycetes</taxon>
        <taxon>Streptosporangiales</taxon>
        <taxon>Thermomonosporaceae</taxon>
        <taxon>Actinoallomurus</taxon>
    </lineage>
</organism>
<keyword evidence="2" id="KW-0472">Membrane</keyword>
<feature type="transmembrane region" description="Helical" evidence="2">
    <location>
        <begin position="6"/>
        <end position="34"/>
    </location>
</feature>
<evidence type="ECO:0000256" key="2">
    <source>
        <dbReference type="SAM" id="Phobius"/>
    </source>
</evidence>
<dbReference type="RefSeq" id="WP_345429320.1">
    <property type="nucleotide sequence ID" value="NZ_BAABHK010000001.1"/>
</dbReference>
<comment type="caution">
    <text evidence="3">The sequence shown here is derived from an EMBL/GenBank/DDBJ whole genome shotgun (WGS) entry which is preliminary data.</text>
</comment>
<evidence type="ECO:0000256" key="1">
    <source>
        <dbReference type="SAM" id="MobiDB-lite"/>
    </source>
</evidence>
<sequence length="364" mass="40437">MPEVAGHAIIIGVIGYVLVAVVAFAAGCGCWSLVLRVRRQVLPAVQESVTAFGEELQALTFDPLGPTSNPATLKEYRLALDSYDRAASARTRAATVAALRDGRSALIRLQARLDGRPIPIDALPGAEAVENTTTLPGKPEEETGERFLTTGRGPGTTEFLIDRPEPGRLALVELVAEGDGNLFVSPVVRTEDETRVDGHSVLDRSPYRGRRPLRPSVTHLRVETTERGQRWSARVRPITSAPPLGSEWRGEYDEVLFYDGGPALLTVQIKTKEFWNVTFVCGCLRDRDCRCRPPRWPAGTPGSKYDHSVSGTDDGMRTLRLPRRGYLILRCRDRSEWYLSTRPVIEDPEPDPHPQQRGRRGRRR</sequence>
<reference evidence="4" key="1">
    <citation type="journal article" date="2019" name="Int. J. Syst. Evol. Microbiol.">
        <title>The Global Catalogue of Microorganisms (GCM) 10K type strain sequencing project: providing services to taxonomists for standard genome sequencing and annotation.</title>
        <authorList>
            <consortium name="The Broad Institute Genomics Platform"/>
            <consortium name="The Broad Institute Genome Sequencing Center for Infectious Disease"/>
            <person name="Wu L."/>
            <person name="Ma J."/>
        </authorList>
    </citation>
    <scope>NUCLEOTIDE SEQUENCE [LARGE SCALE GENOMIC DNA]</scope>
    <source>
        <strain evidence="4">JCM 17939</strain>
    </source>
</reference>
<protein>
    <submittedName>
        <fullName evidence="3">Uncharacterized protein</fullName>
    </submittedName>
</protein>
<keyword evidence="2" id="KW-1133">Transmembrane helix</keyword>
<evidence type="ECO:0000313" key="3">
    <source>
        <dbReference type="EMBL" id="GAA4621357.1"/>
    </source>
</evidence>
<keyword evidence="2" id="KW-0812">Transmembrane</keyword>
<name>A0ABP8U103_9ACTN</name>
<proteinExistence type="predicted"/>
<dbReference type="Proteomes" id="UP001501442">
    <property type="component" value="Unassembled WGS sequence"/>
</dbReference>
<evidence type="ECO:0000313" key="4">
    <source>
        <dbReference type="Proteomes" id="UP001501442"/>
    </source>
</evidence>
<gene>
    <name evidence="3" type="ORF">GCM10023196_009120</name>
</gene>
<feature type="region of interest" description="Disordered" evidence="1">
    <location>
        <begin position="130"/>
        <end position="158"/>
    </location>
</feature>
<accession>A0ABP8U103</accession>